<keyword evidence="11" id="KW-1185">Reference proteome</keyword>
<evidence type="ECO:0000256" key="5">
    <source>
        <dbReference type="ARBA" id="ARBA00022912"/>
    </source>
</evidence>
<dbReference type="SUPFAM" id="SSF52075">
    <property type="entry name" value="Outer arm dynein light chain 1"/>
    <property type="match status" value="1"/>
</dbReference>
<dbReference type="CDD" id="cd00143">
    <property type="entry name" value="PP2Cc"/>
    <property type="match status" value="1"/>
</dbReference>
<evidence type="ECO:0008006" key="12">
    <source>
        <dbReference type="Google" id="ProtNLM"/>
    </source>
</evidence>
<dbReference type="InterPro" id="IPR035979">
    <property type="entry name" value="RBD_domain_sf"/>
</dbReference>
<dbReference type="SUPFAM" id="SSF52058">
    <property type="entry name" value="L domain-like"/>
    <property type="match status" value="1"/>
</dbReference>
<dbReference type="InterPro" id="IPR001611">
    <property type="entry name" value="Leu-rich_rpt"/>
</dbReference>
<evidence type="ECO:0000256" key="7">
    <source>
        <dbReference type="RuleBase" id="RU003465"/>
    </source>
</evidence>
<feature type="domain" description="PPM-type phosphatase" evidence="9">
    <location>
        <begin position="566"/>
        <end position="802"/>
    </location>
</feature>
<dbReference type="Pfam" id="PF00076">
    <property type="entry name" value="RRM_1"/>
    <property type="match status" value="1"/>
</dbReference>
<evidence type="ECO:0000259" key="8">
    <source>
        <dbReference type="PROSITE" id="PS50102"/>
    </source>
</evidence>
<dbReference type="PROSITE" id="PS50102">
    <property type="entry name" value="RRM"/>
    <property type="match status" value="1"/>
</dbReference>
<dbReference type="InterPro" id="IPR001932">
    <property type="entry name" value="PPM-type_phosphatase-like_dom"/>
</dbReference>
<dbReference type="Gene3D" id="3.30.70.330">
    <property type="match status" value="1"/>
</dbReference>
<keyword evidence="2" id="KW-0479">Metal-binding</keyword>
<evidence type="ECO:0000256" key="3">
    <source>
        <dbReference type="ARBA" id="ARBA00022737"/>
    </source>
</evidence>
<comment type="similarity">
    <text evidence="7">Belongs to the PP2C family.</text>
</comment>
<evidence type="ECO:0000256" key="6">
    <source>
        <dbReference type="PROSITE-ProRule" id="PRU00176"/>
    </source>
</evidence>
<dbReference type="InterPro" id="IPR003591">
    <property type="entry name" value="Leu-rich_rpt_typical-subtyp"/>
</dbReference>
<comment type="caution">
    <text evidence="10">The sequence shown here is derived from an EMBL/GenBank/DDBJ whole genome shotgun (WGS) entry which is preliminary data.</text>
</comment>
<dbReference type="EMBL" id="JAPFFF010000004">
    <property type="protein sequence ID" value="KAK8892088.1"/>
    <property type="molecule type" value="Genomic_DNA"/>
</dbReference>
<keyword evidence="3" id="KW-0677">Repeat</keyword>
<reference evidence="10 11" key="1">
    <citation type="submission" date="2024-04" db="EMBL/GenBank/DDBJ databases">
        <title>Tritrichomonas musculus Genome.</title>
        <authorList>
            <person name="Alves-Ferreira E."/>
            <person name="Grigg M."/>
            <person name="Lorenzi H."/>
            <person name="Galac M."/>
        </authorList>
    </citation>
    <scope>NUCLEOTIDE SEQUENCE [LARGE SCALE GENOMIC DNA]</scope>
    <source>
        <strain evidence="10 11">EAF2021</strain>
    </source>
</reference>
<evidence type="ECO:0000256" key="4">
    <source>
        <dbReference type="ARBA" id="ARBA00022801"/>
    </source>
</evidence>
<dbReference type="Proteomes" id="UP001470230">
    <property type="component" value="Unassembled WGS sequence"/>
</dbReference>
<dbReference type="Pfam" id="PF13855">
    <property type="entry name" value="LRR_8"/>
    <property type="match status" value="1"/>
</dbReference>
<accession>A0ABR2KLQ6</accession>
<dbReference type="PROSITE" id="PS51746">
    <property type="entry name" value="PPM_2"/>
    <property type="match status" value="1"/>
</dbReference>
<dbReference type="CDD" id="cd00590">
    <property type="entry name" value="RRM_SF"/>
    <property type="match status" value="1"/>
</dbReference>
<dbReference type="Pfam" id="PF00481">
    <property type="entry name" value="PP2C"/>
    <property type="match status" value="1"/>
</dbReference>
<dbReference type="InterPro" id="IPR000222">
    <property type="entry name" value="PP2C_BS"/>
</dbReference>
<evidence type="ECO:0000313" key="11">
    <source>
        <dbReference type="Proteomes" id="UP001470230"/>
    </source>
</evidence>
<evidence type="ECO:0000256" key="1">
    <source>
        <dbReference type="ARBA" id="ARBA00022614"/>
    </source>
</evidence>
<sequence>MKNKIQPKPSASLVLSRVPSRYTENDVKELFKEYLPLENVKFHYTSPNLFTHKVTVTFPSIEAAEKAGRMIGKHVGKDNLKIQYSLIPNNFSNILPRGSLELKEMKDDPDVPTDIKSQEYFIDEWNSLKEVKPELPPPQAKYLGLRYNCINSFDANLPLLTELNLKGNDLEEFPPSLSFPNLKLFDVSYNLLKCLPDFSIFAPNIQKINASSNQLTEIHPSLSDLKDLTYIDVSHNRIKEVPRLPPTVSHLLVQSNVVTTFAETKPLPLHELSLWKNQIEEIPLLAYGSVEGFSFCHNKLKSIPLESLAKTITKLNLCMNELNSLPPDLFKIKTLRELKLFHNQITEIPSTFSNSYLEVLDISENPIDHLPMVPSQLQDLKINFCNFSDLDHCIPKVNSIIKLHAIANHLKSIPSIPYVEELLVADNELTEFPDLNIRSMVMMVVDVSHNKIETVPSMRAPFLLLDLSYNQITSIPEILFNTRSHINLRGNPIKTELDLSNMRRICSLDVSNTDITILKSEEEDEEENNGYPSNMFELMIDYDDDQKTKPGDTVKVLVKTDKHEEALNYSVMIGTRSKMEDCIIIRKDLKPGISVYGLFDGHGGEKVARLAATSFPDILEDLDVINNETITKMCDDFQETITGMNETQGTTMDLVVVMKEERKILVSHIGDTKVALFANDGSVRFETLAQNAYMRSELERLRNEKIRLRKMRTSGTLAMSRSLGDIQIAGVLHKAEFSEIELVEDDRWLVIACDGIMDDVDMKSMSETLVKTNCALKASCLLRDMAYSRGSEDNISSIVIDLKPLFK</sequence>
<dbReference type="InterPro" id="IPR050216">
    <property type="entry name" value="LRR_domain-containing"/>
</dbReference>
<feature type="domain" description="RRM" evidence="8">
    <location>
        <begin position="11"/>
        <end position="87"/>
    </location>
</feature>
<dbReference type="InterPro" id="IPR036457">
    <property type="entry name" value="PPM-type-like_dom_sf"/>
</dbReference>
<dbReference type="SMART" id="SM00369">
    <property type="entry name" value="LRR_TYP"/>
    <property type="match status" value="6"/>
</dbReference>
<evidence type="ECO:0000259" key="9">
    <source>
        <dbReference type="PROSITE" id="PS51746"/>
    </source>
</evidence>
<dbReference type="InterPro" id="IPR032675">
    <property type="entry name" value="LRR_dom_sf"/>
</dbReference>
<keyword evidence="5 7" id="KW-0904">Protein phosphatase</keyword>
<keyword evidence="4 7" id="KW-0378">Hydrolase</keyword>
<dbReference type="SMART" id="SM00332">
    <property type="entry name" value="PP2Cc"/>
    <property type="match status" value="1"/>
</dbReference>
<dbReference type="Gene3D" id="3.60.40.10">
    <property type="entry name" value="PPM-type phosphatase domain"/>
    <property type="match status" value="1"/>
</dbReference>
<dbReference type="PANTHER" id="PTHR48051">
    <property type="match status" value="1"/>
</dbReference>
<protein>
    <recommendedName>
        <fullName evidence="12">Protein phosphatase 2C</fullName>
    </recommendedName>
</protein>
<keyword evidence="1" id="KW-0433">Leucine-rich repeat</keyword>
<dbReference type="InterPro" id="IPR000504">
    <property type="entry name" value="RRM_dom"/>
</dbReference>
<gene>
    <name evidence="10" type="ORF">M9Y10_029310</name>
</gene>
<dbReference type="PROSITE" id="PS51450">
    <property type="entry name" value="LRR"/>
    <property type="match status" value="4"/>
</dbReference>
<dbReference type="PROSITE" id="PS01032">
    <property type="entry name" value="PPM_1"/>
    <property type="match status" value="1"/>
</dbReference>
<dbReference type="SMART" id="SM00364">
    <property type="entry name" value="LRR_BAC"/>
    <property type="match status" value="8"/>
</dbReference>
<dbReference type="SUPFAM" id="SSF54928">
    <property type="entry name" value="RNA-binding domain, RBD"/>
    <property type="match status" value="1"/>
</dbReference>
<proteinExistence type="inferred from homology"/>
<organism evidence="10 11">
    <name type="scientific">Tritrichomonas musculus</name>
    <dbReference type="NCBI Taxonomy" id="1915356"/>
    <lineage>
        <taxon>Eukaryota</taxon>
        <taxon>Metamonada</taxon>
        <taxon>Parabasalia</taxon>
        <taxon>Tritrichomonadida</taxon>
        <taxon>Tritrichomonadidae</taxon>
        <taxon>Tritrichomonas</taxon>
    </lineage>
</organism>
<dbReference type="PANTHER" id="PTHR48051:SF46">
    <property type="entry name" value="LEUCINE RICH REPEAT-CONTAINING DOMAIN PROTEIN"/>
    <property type="match status" value="1"/>
</dbReference>
<dbReference type="Gene3D" id="3.80.10.10">
    <property type="entry name" value="Ribonuclease Inhibitor"/>
    <property type="match status" value="3"/>
</dbReference>
<evidence type="ECO:0000256" key="2">
    <source>
        <dbReference type="ARBA" id="ARBA00022723"/>
    </source>
</evidence>
<dbReference type="SUPFAM" id="SSF81606">
    <property type="entry name" value="PP2C-like"/>
    <property type="match status" value="1"/>
</dbReference>
<keyword evidence="6" id="KW-0694">RNA-binding</keyword>
<name>A0ABR2KLQ6_9EUKA</name>
<dbReference type="InterPro" id="IPR012677">
    <property type="entry name" value="Nucleotide-bd_a/b_plait_sf"/>
</dbReference>
<evidence type="ECO:0000313" key="10">
    <source>
        <dbReference type="EMBL" id="KAK8892088.1"/>
    </source>
</evidence>